<dbReference type="GO" id="GO:0003677">
    <property type="term" value="F:DNA binding"/>
    <property type="evidence" value="ECO:0007669"/>
    <property type="project" value="InterPro"/>
</dbReference>
<dbReference type="RefSeq" id="WP_243729357.1">
    <property type="nucleotide sequence ID" value="NZ_SNZP01000007.1"/>
</dbReference>
<keyword evidence="4" id="KW-1185">Reference proteome</keyword>
<organism evidence="3 4">
    <name type="scientific">Paludibacterium purpuratum</name>
    <dbReference type="NCBI Taxonomy" id="1144873"/>
    <lineage>
        <taxon>Bacteria</taxon>
        <taxon>Pseudomonadati</taxon>
        <taxon>Pseudomonadota</taxon>
        <taxon>Betaproteobacteria</taxon>
        <taxon>Neisseriales</taxon>
        <taxon>Chromobacteriaceae</taxon>
        <taxon>Paludibacterium</taxon>
    </lineage>
</organism>
<dbReference type="SUPFAM" id="SSF47413">
    <property type="entry name" value="lambda repressor-like DNA-binding domains"/>
    <property type="match status" value="1"/>
</dbReference>
<evidence type="ECO:0000256" key="1">
    <source>
        <dbReference type="SAM" id="MobiDB-lite"/>
    </source>
</evidence>
<dbReference type="CDD" id="cd00093">
    <property type="entry name" value="HTH_XRE"/>
    <property type="match status" value="1"/>
</dbReference>
<name>A0A4V3DV51_9NEIS</name>
<dbReference type="AlphaFoldDB" id="A0A4V3DV51"/>
<proteinExistence type="predicted"/>
<dbReference type="InterPro" id="IPR055172">
    <property type="entry name" value="HTH_RsaL-like"/>
</dbReference>
<gene>
    <name evidence="3" type="ORF">DFP86_1072</name>
</gene>
<evidence type="ECO:0000313" key="3">
    <source>
        <dbReference type="EMBL" id="TDR79639.1"/>
    </source>
</evidence>
<dbReference type="Pfam" id="PF22495">
    <property type="entry name" value="HTH_92"/>
    <property type="match status" value="1"/>
</dbReference>
<dbReference type="InterPro" id="IPR001387">
    <property type="entry name" value="Cro/C1-type_HTH"/>
</dbReference>
<sequence>MLSKEVDFDPREMRRRLDLNQQEFWSAVGVTQSGGSRYEQDRRIPKPVMELLRVRYQLGIRLEDITEENAIMVRAIAEGQLDTGILKQQLAQIDRVLRASQQLAHSASELSGAAEAVLGEREKQPIR</sequence>
<comment type="caution">
    <text evidence="3">The sequence shown here is derived from an EMBL/GenBank/DDBJ whole genome shotgun (WGS) entry which is preliminary data.</text>
</comment>
<dbReference type="Proteomes" id="UP000295611">
    <property type="component" value="Unassembled WGS sequence"/>
</dbReference>
<feature type="domain" description="RsaL-like HTH" evidence="2">
    <location>
        <begin position="11"/>
        <end position="54"/>
    </location>
</feature>
<protein>
    <recommendedName>
        <fullName evidence="2">RsaL-like HTH domain-containing protein</fullName>
    </recommendedName>
</protein>
<reference evidence="3 4" key="1">
    <citation type="submission" date="2019-03" db="EMBL/GenBank/DDBJ databases">
        <title>Genomic Encyclopedia of Type Strains, Phase III (KMG-III): the genomes of soil and plant-associated and newly described type strains.</title>
        <authorList>
            <person name="Whitman W."/>
        </authorList>
    </citation>
    <scope>NUCLEOTIDE SEQUENCE [LARGE SCALE GENOMIC DNA]</scope>
    <source>
        <strain evidence="3 4">CECT 8976</strain>
    </source>
</reference>
<dbReference type="InterPro" id="IPR010982">
    <property type="entry name" value="Lambda_DNA-bd_dom_sf"/>
</dbReference>
<feature type="compositionally biased region" description="Basic and acidic residues" evidence="1">
    <location>
        <begin position="118"/>
        <end position="127"/>
    </location>
</feature>
<evidence type="ECO:0000313" key="4">
    <source>
        <dbReference type="Proteomes" id="UP000295611"/>
    </source>
</evidence>
<dbReference type="Gene3D" id="1.10.260.40">
    <property type="entry name" value="lambda repressor-like DNA-binding domains"/>
    <property type="match status" value="1"/>
</dbReference>
<evidence type="ECO:0000259" key="2">
    <source>
        <dbReference type="Pfam" id="PF22495"/>
    </source>
</evidence>
<accession>A0A4V3DV51</accession>
<dbReference type="EMBL" id="SNZP01000007">
    <property type="protein sequence ID" value="TDR79639.1"/>
    <property type="molecule type" value="Genomic_DNA"/>
</dbReference>
<feature type="region of interest" description="Disordered" evidence="1">
    <location>
        <begin position="107"/>
        <end position="127"/>
    </location>
</feature>